<name>A0A6N6M851_9FLAO</name>
<keyword evidence="1" id="KW-0732">Signal</keyword>
<keyword evidence="3" id="KW-1185">Reference proteome</keyword>
<accession>A0A6N6M851</accession>
<evidence type="ECO:0000313" key="2">
    <source>
        <dbReference type="EMBL" id="KAB1064093.1"/>
    </source>
</evidence>
<organism evidence="2 3">
    <name type="scientific">Salibacter halophilus</name>
    <dbReference type="NCBI Taxonomy" id="1803916"/>
    <lineage>
        <taxon>Bacteria</taxon>
        <taxon>Pseudomonadati</taxon>
        <taxon>Bacteroidota</taxon>
        <taxon>Flavobacteriia</taxon>
        <taxon>Flavobacteriales</taxon>
        <taxon>Salibacteraceae</taxon>
        <taxon>Salibacter</taxon>
    </lineage>
</organism>
<evidence type="ECO:0000313" key="3">
    <source>
        <dbReference type="Proteomes" id="UP000435357"/>
    </source>
</evidence>
<evidence type="ECO:0008006" key="4">
    <source>
        <dbReference type="Google" id="ProtNLM"/>
    </source>
</evidence>
<feature type="chain" id="PRO_5026802292" description="Lipoprotein" evidence="1">
    <location>
        <begin position="32"/>
        <end position="145"/>
    </location>
</feature>
<protein>
    <recommendedName>
        <fullName evidence="4">Lipoprotein</fullName>
    </recommendedName>
</protein>
<dbReference type="OrthoDB" id="332676at2"/>
<dbReference type="PROSITE" id="PS51257">
    <property type="entry name" value="PROKAR_LIPOPROTEIN"/>
    <property type="match status" value="1"/>
</dbReference>
<comment type="caution">
    <text evidence="2">The sequence shown here is derived from an EMBL/GenBank/DDBJ whole genome shotgun (WGS) entry which is preliminary data.</text>
</comment>
<evidence type="ECO:0000256" key="1">
    <source>
        <dbReference type="SAM" id="SignalP"/>
    </source>
</evidence>
<dbReference type="RefSeq" id="WP_151168256.1">
    <property type="nucleotide sequence ID" value="NZ_WACR01000006.1"/>
</dbReference>
<proteinExistence type="predicted"/>
<dbReference type="EMBL" id="WACR01000006">
    <property type="protein sequence ID" value="KAB1064093.1"/>
    <property type="molecule type" value="Genomic_DNA"/>
</dbReference>
<dbReference type="AlphaFoldDB" id="A0A6N6M851"/>
<feature type="signal peptide" evidence="1">
    <location>
        <begin position="1"/>
        <end position="31"/>
    </location>
</feature>
<dbReference type="Proteomes" id="UP000435357">
    <property type="component" value="Unassembled WGS sequence"/>
</dbReference>
<gene>
    <name evidence="2" type="ORF">F3059_08665</name>
</gene>
<sequence length="145" mass="16651">MSKKLQLSKPRPAALLVLLAFISASCTLLMPAEKRQCYSTLKDFADEHWKFKDTLLVESIELFRAANSKEIDSCVKKMSEKDIKRIFGKPHEIVVTRSNVTQYYYFMFEACYPISEAKYCKYYAFDFNSEGACIGFVNGAVEKSH</sequence>
<reference evidence="2 3" key="1">
    <citation type="submission" date="2019-09" db="EMBL/GenBank/DDBJ databases">
        <title>Genomes of Cryomorphaceae.</title>
        <authorList>
            <person name="Bowman J.P."/>
        </authorList>
    </citation>
    <scope>NUCLEOTIDE SEQUENCE [LARGE SCALE GENOMIC DNA]</scope>
    <source>
        <strain evidence="2 3">KCTC 52047</strain>
    </source>
</reference>